<evidence type="ECO:0000256" key="3">
    <source>
        <dbReference type="ARBA" id="ARBA00022475"/>
    </source>
</evidence>
<feature type="transmembrane region" description="Helical" evidence="8">
    <location>
        <begin position="65"/>
        <end position="83"/>
    </location>
</feature>
<evidence type="ECO:0000256" key="8">
    <source>
        <dbReference type="SAM" id="Phobius"/>
    </source>
</evidence>
<dbReference type="PATRIC" id="fig|1679170.3.peg.4276"/>
<dbReference type="Gene3D" id="3.30.70.100">
    <property type="match status" value="1"/>
</dbReference>
<evidence type="ECO:0000256" key="2">
    <source>
        <dbReference type="ARBA" id="ARBA00008017"/>
    </source>
</evidence>
<evidence type="ECO:0000256" key="7">
    <source>
        <dbReference type="ARBA" id="ARBA00059688"/>
    </source>
</evidence>
<comment type="function">
    <text evidence="7">May play a role in resistance to osmotic downshock.</text>
</comment>
<name>A0A0K9GXC8_9BACI</name>
<feature type="transmembrane region" description="Helical" evidence="8">
    <location>
        <begin position="22"/>
        <end position="44"/>
    </location>
</feature>
<comment type="similarity">
    <text evidence="2">Belongs to the MscS (TC 1.A.23) family.</text>
</comment>
<evidence type="ECO:0000313" key="10">
    <source>
        <dbReference type="EMBL" id="KMY51354.1"/>
    </source>
</evidence>
<comment type="caution">
    <text evidence="10">The sequence shown here is derived from an EMBL/GenBank/DDBJ whole genome shotgun (WGS) entry which is preliminary data.</text>
</comment>
<evidence type="ECO:0000256" key="4">
    <source>
        <dbReference type="ARBA" id="ARBA00022692"/>
    </source>
</evidence>
<dbReference type="InterPro" id="IPR023408">
    <property type="entry name" value="MscS_beta-dom_sf"/>
</dbReference>
<dbReference type="Gene3D" id="2.30.30.60">
    <property type="match status" value="1"/>
</dbReference>
<keyword evidence="5 8" id="KW-1133">Transmembrane helix</keyword>
<dbReference type="Pfam" id="PF00924">
    <property type="entry name" value="MS_channel_2nd"/>
    <property type="match status" value="1"/>
</dbReference>
<dbReference type="RefSeq" id="WP_049682701.1">
    <property type="nucleotide sequence ID" value="NZ_JBNNUY010000001.1"/>
</dbReference>
<evidence type="ECO:0000256" key="6">
    <source>
        <dbReference type="ARBA" id="ARBA00023136"/>
    </source>
</evidence>
<gene>
    <name evidence="10" type="ORF">AC625_18880</name>
</gene>
<accession>A0A0K9GXC8</accession>
<dbReference type="InterPro" id="IPR010920">
    <property type="entry name" value="LSM_dom_sf"/>
</dbReference>
<feature type="domain" description="Mechanosensitive ion channel MscS" evidence="9">
    <location>
        <begin position="106"/>
        <end position="171"/>
    </location>
</feature>
<sequence>MNILTFTQEILDYIDNFLILKLILLGLVLMILSYIINRTVAWFFGKSTFFEEEIEKTIQSVIRSTLRYGFTTVFIIYLIGQFIDLKGLLAGAGIIGVIIGFAAQQMLKDILLGVTRLSDNEFRVGNFVTFNGTSSGTVEEIGIRFMQIREWSGKLLTIPHGEIRTIQNYNKGRMRVIERVTVSYQEDPRRMELLLEEVCKVCNEKYHQSLLRLEDGEPEQDFRYIGVTNLNPNQKYLGYELCIVGLVNPEDYFQTSRNVRFELMSVFYDNEVQMPAANLMMRPEKSEGQSLRANE</sequence>
<dbReference type="GO" id="GO:0005886">
    <property type="term" value="C:plasma membrane"/>
    <property type="evidence" value="ECO:0007669"/>
    <property type="project" value="UniProtKB-SubCell"/>
</dbReference>
<dbReference type="InterPro" id="IPR006685">
    <property type="entry name" value="MscS_channel_2nd"/>
</dbReference>
<comment type="subcellular location">
    <subcellularLocation>
        <location evidence="1">Cell membrane</location>
        <topology evidence="1">Multi-pass membrane protein</topology>
    </subcellularLocation>
</comment>
<dbReference type="PANTHER" id="PTHR30460:SF1">
    <property type="entry name" value="MECHANOSENSITIVE ION CHANNEL"/>
    <property type="match status" value="1"/>
</dbReference>
<dbReference type="SUPFAM" id="SSF82861">
    <property type="entry name" value="Mechanosensitive channel protein MscS (YggB), transmembrane region"/>
    <property type="match status" value="1"/>
</dbReference>
<dbReference type="InterPro" id="IPR045276">
    <property type="entry name" value="YbiO_bact"/>
</dbReference>
<dbReference type="AlphaFoldDB" id="A0A0K9GXC8"/>
<reference evidence="11" key="1">
    <citation type="submission" date="2015-07" db="EMBL/GenBank/DDBJ databases">
        <title>Genome sequencing project for genomic taxonomy and phylogenomics of Bacillus-like bacteria.</title>
        <authorList>
            <person name="Liu B."/>
            <person name="Wang J."/>
            <person name="Zhu Y."/>
            <person name="Liu G."/>
            <person name="Chen Q."/>
            <person name="Chen Z."/>
            <person name="Lan J."/>
            <person name="Che J."/>
            <person name="Ge C."/>
            <person name="Shi H."/>
            <person name="Pan Z."/>
            <person name="Liu X."/>
        </authorList>
    </citation>
    <scope>NUCLEOTIDE SEQUENCE [LARGE SCALE GENOMIC DNA]</scope>
    <source>
        <strain evidence="11">FJAT-27997</strain>
    </source>
</reference>
<evidence type="ECO:0000256" key="5">
    <source>
        <dbReference type="ARBA" id="ARBA00022989"/>
    </source>
</evidence>
<dbReference type="SUPFAM" id="SSF50182">
    <property type="entry name" value="Sm-like ribonucleoproteins"/>
    <property type="match status" value="1"/>
</dbReference>
<evidence type="ECO:0000256" key="1">
    <source>
        <dbReference type="ARBA" id="ARBA00004651"/>
    </source>
</evidence>
<dbReference type="Proteomes" id="UP000037146">
    <property type="component" value="Unassembled WGS sequence"/>
</dbReference>
<protein>
    <submittedName>
        <fullName evidence="10">Mechanosensitive ion channel protein</fullName>
    </submittedName>
</protein>
<dbReference type="EMBL" id="LFZW01000001">
    <property type="protein sequence ID" value="KMY51354.1"/>
    <property type="molecule type" value="Genomic_DNA"/>
</dbReference>
<dbReference type="GO" id="GO:0008381">
    <property type="term" value="F:mechanosensitive monoatomic ion channel activity"/>
    <property type="evidence" value="ECO:0007669"/>
    <property type="project" value="InterPro"/>
</dbReference>
<evidence type="ECO:0000313" key="11">
    <source>
        <dbReference type="Proteomes" id="UP000037146"/>
    </source>
</evidence>
<keyword evidence="11" id="KW-1185">Reference proteome</keyword>
<evidence type="ECO:0000259" key="9">
    <source>
        <dbReference type="Pfam" id="PF00924"/>
    </source>
</evidence>
<dbReference type="PANTHER" id="PTHR30460">
    <property type="entry name" value="MODERATE CONDUCTANCE MECHANOSENSITIVE CHANNEL YBIO"/>
    <property type="match status" value="1"/>
</dbReference>
<proteinExistence type="inferred from homology"/>
<keyword evidence="6 8" id="KW-0472">Membrane</keyword>
<dbReference type="InterPro" id="IPR011014">
    <property type="entry name" value="MscS_channel_TM-2"/>
</dbReference>
<organism evidence="10 11">
    <name type="scientific">Peribacillus loiseleuriae</name>
    <dbReference type="NCBI Taxonomy" id="1679170"/>
    <lineage>
        <taxon>Bacteria</taxon>
        <taxon>Bacillati</taxon>
        <taxon>Bacillota</taxon>
        <taxon>Bacilli</taxon>
        <taxon>Bacillales</taxon>
        <taxon>Bacillaceae</taxon>
        <taxon>Peribacillus</taxon>
    </lineage>
</organism>
<dbReference type="Gene3D" id="1.10.287.1260">
    <property type="match status" value="1"/>
</dbReference>
<dbReference type="OrthoDB" id="9809206at2"/>
<feature type="transmembrane region" description="Helical" evidence="8">
    <location>
        <begin position="89"/>
        <end position="107"/>
    </location>
</feature>
<keyword evidence="4 8" id="KW-0812">Transmembrane</keyword>
<dbReference type="FunFam" id="2.30.30.60:FF:000001">
    <property type="entry name" value="MscS Mechanosensitive ion channel"/>
    <property type="match status" value="1"/>
</dbReference>
<dbReference type="PROSITE" id="PS50007">
    <property type="entry name" value="PIPLC_X_DOMAIN"/>
    <property type="match status" value="1"/>
</dbReference>
<keyword evidence="3" id="KW-1003">Cell membrane</keyword>